<proteinExistence type="predicted"/>
<keyword evidence="2" id="KW-0472">Membrane</keyword>
<feature type="transmembrane region" description="Helical" evidence="2">
    <location>
        <begin position="472"/>
        <end position="489"/>
    </location>
</feature>
<dbReference type="EMBL" id="CP144697">
    <property type="protein sequence ID" value="WVZ14497.1"/>
    <property type="molecule type" value="Genomic_DNA"/>
</dbReference>
<keyword evidence="2" id="KW-1133">Transmembrane helix</keyword>
<evidence type="ECO:0000256" key="1">
    <source>
        <dbReference type="SAM" id="MobiDB-lite"/>
    </source>
</evidence>
<feature type="region of interest" description="Disordered" evidence="1">
    <location>
        <begin position="267"/>
        <end position="293"/>
    </location>
</feature>
<evidence type="ECO:0000256" key="2">
    <source>
        <dbReference type="SAM" id="Phobius"/>
    </source>
</evidence>
<gene>
    <name evidence="3" type="ORF">V8G54_012063</name>
</gene>
<evidence type="ECO:0000313" key="3">
    <source>
        <dbReference type="EMBL" id="WVZ14497.1"/>
    </source>
</evidence>
<dbReference type="AlphaFoldDB" id="A0AAQ3NTH1"/>
<keyword evidence="4" id="KW-1185">Reference proteome</keyword>
<evidence type="ECO:0000313" key="4">
    <source>
        <dbReference type="Proteomes" id="UP001374535"/>
    </source>
</evidence>
<protein>
    <submittedName>
        <fullName evidence="3">Uncharacterized protein</fullName>
    </submittedName>
</protein>
<reference evidence="3 4" key="1">
    <citation type="journal article" date="2023" name="Life. Sci Alliance">
        <title>Evolutionary insights into 3D genome organization and epigenetic landscape of Vigna mungo.</title>
        <authorList>
            <person name="Junaid A."/>
            <person name="Singh B."/>
            <person name="Bhatia S."/>
        </authorList>
    </citation>
    <scope>NUCLEOTIDE SEQUENCE [LARGE SCALE GENOMIC DNA]</scope>
    <source>
        <strain evidence="3">Urdbean</strain>
    </source>
</reference>
<feature type="region of interest" description="Disordered" evidence="1">
    <location>
        <begin position="1"/>
        <end position="30"/>
    </location>
</feature>
<organism evidence="3 4">
    <name type="scientific">Vigna mungo</name>
    <name type="common">Black gram</name>
    <name type="synonym">Phaseolus mungo</name>
    <dbReference type="NCBI Taxonomy" id="3915"/>
    <lineage>
        <taxon>Eukaryota</taxon>
        <taxon>Viridiplantae</taxon>
        <taxon>Streptophyta</taxon>
        <taxon>Embryophyta</taxon>
        <taxon>Tracheophyta</taxon>
        <taxon>Spermatophyta</taxon>
        <taxon>Magnoliopsida</taxon>
        <taxon>eudicotyledons</taxon>
        <taxon>Gunneridae</taxon>
        <taxon>Pentapetalae</taxon>
        <taxon>rosids</taxon>
        <taxon>fabids</taxon>
        <taxon>Fabales</taxon>
        <taxon>Fabaceae</taxon>
        <taxon>Papilionoideae</taxon>
        <taxon>50 kb inversion clade</taxon>
        <taxon>NPAAA clade</taxon>
        <taxon>indigoferoid/millettioid clade</taxon>
        <taxon>Phaseoleae</taxon>
        <taxon>Vigna</taxon>
    </lineage>
</organism>
<accession>A0AAQ3NTH1</accession>
<keyword evidence="2" id="KW-0812">Transmembrane</keyword>
<dbReference type="Proteomes" id="UP001374535">
    <property type="component" value="Chromosome 4"/>
</dbReference>
<sequence length="490" mass="56997">MAEPAKRTRRRRSYGSESTQPTRGPNIHGWISDEELHPTYLQRWKECRVLRPKFAMVNWLHASGFQISNMLMEQGVQHLLELQGKYYPELVRVFYYNRKTKDGIAYSRVKGVDIALDYDIWTNVAHLPIFNDALHVPNDFGHFNRILTYRSFLRNPAQDLPNRKHLLVGPLKMEERILHYLLNQKINWLNLISDTIVRAVRYDRASLSYPLFISKILEYRGVDVMGEECLHVLPSHKIGESTLRQMRIILQGDHYVFAEEVGAQANEDVDEDDQEAPMPDPTNVAGSSQPPPQYSLESISRQIEMMATMQQTRMDEMMAFHNRHYDEINSHLHEIDAKLAKMYIPDKLRTLTRLVKLVSVELVKCCYSDRGNRSVRKRIILCEDSKQVFILREEFEGSVVSSLVASRELQEFSRKTVVIFLEGDSKLGILLRLLHFIKAWHPMKTAGIGPVMIQGFHVEDCSTWFRITEERILAASLVLVIAAIFWFWVR</sequence>
<name>A0AAQ3NTH1_VIGMU</name>